<comment type="cofactor">
    <cofactor evidence="1">
        <name>FAD</name>
        <dbReference type="ChEBI" id="CHEBI:57692"/>
    </cofactor>
</comment>
<evidence type="ECO:0000256" key="2">
    <source>
        <dbReference type="ARBA" id="ARBA00022630"/>
    </source>
</evidence>
<evidence type="ECO:0000256" key="4">
    <source>
        <dbReference type="ARBA" id="ARBA00023002"/>
    </source>
</evidence>
<evidence type="ECO:0000313" key="8">
    <source>
        <dbReference type="Proteomes" id="UP000000238"/>
    </source>
</evidence>
<organism evidence="7 8">
    <name type="scientific">Hahella chejuensis (strain KCTC 2396)</name>
    <dbReference type="NCBI Taxonomy" id="349521"/>
    <lineage>
        <taxon>Bacteria</taxon>
        <taxon>Pseudomonadati</taxon>
        <taxon>Pseudomonadota</taxon>
        <taxon>Gammaproteobacteria</taxon>
        <taxon>Oceanospirillales</taxon>
        <taxon>Hahellaceae</taxon>
        <taxon>Hahella</taxon>
    </lineage>
</organism>
<name>Q2SBD2_HAHCH</name>
<dbReference type="RefSeq" id="WP_011399106.1">
    <property type="nucleotide sequence ID" value="NC_007645.1"/>
</dbReference>
<keyword evidence="2" id="KW-0285">Flavoprotein</keyword>
<dbReference type="KEGG" id="hch:HCH_05373"/>
<evidence type="ECO:0000313" key="7">
    <source>
        <dbReference type="EMBL" id="ABC32042.1"/>
    </source>
</evidence>
<dbReference type="eggNOG" id="COG0579">
    <property type="taxonomic scope" value="Bacteria"/>
</dbReference>
<comment type="similarity">
    <text evidence="5">Belongs to the L2HGDH family.</text>
</comment>
<dbReference type="STRING" id="349521.HCH_05373"/>
<dbReference type="SUPFAM" id="SSF51905">
    <property type="entry name" value="FAD/NAD(P)-binding domain"/>
    <property type="match status" value="1"/>
</dbReference>
<dbReference type="Gene3D" id="3.30.9.10">
    <property type="entry name" value="D-Amino Acid Oxidase, subunit A, domain 2"/>
    <property type="match status" value="1"/>
</dbReference>
<dbReference type="Proteomes" id="UP000000238">
    <property type="component" value="Chromosome"/>
</dbReference>
<gene>
    <name evidence="7" type="ordered locus">HCH_05373</name>
</gene>
<keyword evidence="4" id="KW-0560">Oxidoreductase</keyword>
<dbReference type="PANTHER" id="PTHR43104:SF4">
    <property type="entry name" value="L-2-HYDROXYGLUTARATE DEHYDROGENASE, MITOCHONDRIAL"/>
    <property type="match status" value="1"/>
</dbReference>
<keyword evidence="8" id="KW-1185">Reference proteome</keyword>
<evidence type="ECO:0000256" key="5">
    <source>
        <dbReference type="ARBA" id="ARBA00037941"/>
    </source>
</evidence>
<evidence type="ECO:0000259" key="6">
    <source>
        <dbReference type="Pfam" id="PF01266"/>
    </source>
</evidence>
<feature type="domain" description="FAD dependent oxidoreductase" evidence="6">
    <location>
        <begin position="8"/>
        <end position="365"/>
    </location>
</feature>
<proteinExistence type="inferred from homology"/>
<keyword evidence="3" id="KW-0274">FAD</keyword>
<dbReference type="HOGENOM" id="CLU_024775_1_1_6"/>
<sequence>MELFETSIVVIGAGVVGLSVAKALAEGGQDVLLLERESLIGSGISSRNSEVIHAGIYYPQGSLKAETCVRGKALLYEYCASRGIPHKRCGKLIVATHPEQMDALQQISETAAANGVTDLQWLTQAQALAMEPELSSVGALHSPSTGIIDSHQYMLSLQGDFERAGGMTAFNAPLLGGRIDAGRVALNVGGAAPCQVRAEVVVNCAGLDAMGVLANVDGYPVAGIPPIYFAKGSYFSLSGRSPFQRLIYPVPEAGGLGVHLTLDMGGQARFGPDVEWVDRPEFSVNPQRMAKFAQAIRNYWPALQEGMLQPAYAGVRPKLSSQGARAEDFVIDTPEHNGVAGWYNLFGIESPGLTASLALAETVSKRILNR</sequence>
<dbReference type="PANTHER" id="PTHR43104">
    <property type="entry name" value="L-2-HYDROXYGLUTARATE DEHYDROGENASE, MITOCHONDRIAL"/>
    <property type="match status" value="1"/>
</dbReference>
<dbReference type="InterPro" id="IPR036188">
    <property type="entry name" value="FAD/NAD-bd_sf"/>
</dbReference>
<dbReference type="EMBL" id="CP000155">
    <property type="protein sequence ID" value="ABC32042.1"/>
    <property type="molecule type" value="Genomic_DNA"/>
</dbReference>
<dbReference type="Gene3D" id="3.50.50.60">
    <property type="entry name" value="FAD/NAD(P)-binding domain"/>
    <property type="match status" value="1"/>
</dbReference>
<accession>Q2SBD2</accession>
<dbReference type="Pfam" id="PF01266">
    <property type="entry name" value="DAO"/>
    <property type="match status" value="1"/>
</dbReference>
<dbReference type="OrthoDB" id="9801699at2"/>
<protein>
    <submittedName>
        <fullName evidence="7">Predicted dehydrogenase</fullName>
    </submittedName>
</protein>
<dbReference type="InterPro" id="IPR006076">
    <property type="entry name" value="FAD-dep_OxRdtase"/>
</dbReference>
<reference evidence="7 8" key="1">
    <citation type="journal article" date="2005" name="Nucleic Acids Res.">
        <title>Genomic blueprint of Hahella chejuensis, a marine microbe producing an algicidal agent.</title>
        <authorList>
            <person name="Jeong H."/>
            <person name="Yim J.H."/>
            <person name="Lee C."/>
            <person name="Choi S.-H."/>
            <person name="Park Y.K."/>
            <person name="Yoon S.H."/>
            <person name="Hur C.-G."/>
            <person name="Kang H.-Y."/>
            <person name="Kim D."/>
            <person name="Lee H.H."/>
            <person name="Park K.H."/>
            <person name="Park S.-H."/>
            <person name="Park H.-S."/>
            <person name="Lee H.K."/>
            <person name="Oh T.K."/>
            <person name="Kim J.F."/>
        </authorList>
    </citation>
    <scope>NUCLEOTIDE SEQUENCE [LARGE SCALE GENOMIC DNA]</scope>
    <source>
        <strain evidence="7 8">KCTC 2396</strain>
    </source>
</reference>
<evidence type="ECO:0000256" key="1">
    <source>
        <dbReference type="ARBA" id="ARBA00001974"/>
    </source>
</evidence>
<dbReference type="GO" id="GO:0047545">
    <property type="term" value="F:(S)-2-hydroxyglutarate dehydrogenase activity"/>
    <property type="evidence" value="ECO:0007669"/>
    <property type="project" value="TreeGrafter"/>
</dbReference>
<dbReference type="AlphaFoldDB" id="Q2SBD2"/>
<evidence type="ECO:0000256" key="3">
    <source>
        <dbReference type="ARBA" id="ARBA00022827"/>
    </source>
</evidence>